<organism evidence="2 3">
    <name type="scientific">Saxophila tyrrhenica</name>
    <dbReference type="NCBI Taxonomy" id="1690608"/>
    <lineage>
        <taxon>Eukaryota</taxon>
        <taxon>Fungi</taxon>
        <taxon>Dikarya</taxon>
        <taxon>Ascomycota</taxon>
        <taxon>Pezizomycotina</taxon>
        <taxon>Dothideomycetes</taxon>
        <taxon>Dothideomycetidae</taxon>
        <taxon>Mycosphaerellales</taxon>
        <taxon>Extremaceae</taxon>
        <taxon>Saxophila</taxon>
    </lineage>
</organism>
<dbReference type="Proteomes" id="UP001337655">
    <property type="component" value="Unassembled WGS sequence"/>
</dbReference>
<evidence type="ECO:0000313" key="2">
    <source>
        <dbReference type="EMBL" id="KAK5166647.1"/>
    </source>
</evidence>
<dbReference type="GeneID" id="89929525"/>
<reference evidence="2 3" key="1">
    <citation type="submission" date="2023-08" db="EMBL/GenBank/DDBJ databases">
        <title>Black Yeasts Isolated from many extreme environments.</title>
        <authorList>
            <person name="Coleine C."/>
            <person name="Stajich J.E."/>
            <person name="Selbmann L."/>
        </authorList>
    </citation>
    <scope>NUCLEOTIDE SEQUENCE [LARGE SCALE GENOMIC DNA]</scope>
    <source>
        <strain evidence="2 3">CCFEE 5935</strain>
    </source>
</reference>
<comment type="caution">
    <text evidence="2">The sequence shown here is derived from an EMBL/GenBank/DDBJ whole genome shotgun (WGS) entry which is preliminary data.</text>
</comment>
<keyword evidence="3" id="KW-1185">Reference proteome</keyword>
<dbReference type="EMBL" id="JAVRRT010000013">
    <property type="protein sequence ID" value="KAK5166647.1"/>
    <property type="molecule type" value="Genomic_DNA"/>
</dbReference>
<evidence type="ECO:0000313" key="3">
    <source>
        <dbReference type="Proteomes" id="UP001337655"/>
    </source>
</evidence>
<evidence type="ECO:0000256" key="1">
    <source>
        <dbReference type="SAM" id="MobiDB-lite"/>
    </source>
</evidence>
<accession>A0AAV9P236</accession>
<dbReference type="AlphaFoldDB" id="A0AAV9P236"/>
<sequence length="127" mass="14178">MTVAEAYGIDVDDDEPMPSTTVIKKEDPRSARELTLRTPTCLIKAEKRPLSSGPDVEIIQERPTKRRAEASANAGDTIALRTKVKKLRQKRSTLKRHVSDLETEMGEQEDELAESRMKVTELGEGSL</sequence>
<feature type="compositionally biased region" description="Basic and acidic residues" evidence="1">
    <location>
        <begin position="23"/>
        <end position="34"/>
    </location>
</feature>
<feature type="compositionally biased region" description="Basic and acidic residues" evidence="1">
    <location>
        <begin position="59"/>
        <end position="69"/>
    </location>
</feature>
<feature type="compositionally biased region" description="Acidic residues" evidence="1">
    <location>
        <begin position="101"/>
        <end position="112"/>
    </location>
</feature>
<proteinExistence type="predicted"/>
<feature type="region of interest" description="Disordered" evidence="1">
    <location>
        <begin position="95"/>
        <end position="127"/>
    </location>
</feature>
<feature type="region of interest" description="Disordered" evidence="1">
    <location>
        <begin position="47"/>
        <end position="74"/>
    </location>
</feature>
<name>A0AAV9P236_9PEZI</name>
<dbReference type="RefSeq" id="XP_064656529.1">
    <property type="nucleotide sequence ID" value="XM_064805424.1"/>
</dbReference>
<gene>
    <name evidence="2" type="ORF">LTR77_008191</name>
</gene>
<feature type="region of interest" description="Disordered" evidence="1">
    <location>
        <begin position="1"/>
        <end position="34"/>
    </location>
</feature>
<protein>
    <submittedName>
        <fullName evidence="2">Uncharacterized protein</fullName>
    </submittedName>
</protein>